<evidence type="ECO:0000313" key="2">
    <source>
        <dbReference type="EMBL" id="PRQ41760.1"/>
    </source>
</evidence>
<dbReference type="Pfam" id="PF00646">
    <property type="entry name" value="F-box"/>
    <property type="match status" value="1"/>
</dbReference>
<name>A0A2P6R5R1_ROSCH</name>
<dbReference type="InterPro" id="IPR036047">
    <property type="entry name" value="F-box-like_dom_sf"/>
</dbReference>
<evidence type="ECO:0000313" key="3">
    <source>
        <dbReference type="Proteomes" id="UP000238479"/>
    </source>
</evidence>
<accession>A0A2P6R5R1</accession>
<gene>
    <name evidence="2" type="ORF">RchiOBHm_Chr3g0450261</name>
</gene>
<dbReference type="SUPFAM" id="SSF81383">
    <property type="entry name" value="F-box domain"/>
    <property type="match status" value="1"/>
</dbReference>
<dbReference type="Gene3D" id="1.20.1280.50">
    <property type="match status" value="1"/>
</dbReference>
<dbReference type="SMART" id="SM00256">
    <property type="entry name" value="FBOX"/>
    <property type="match status" value="1"/>
</dbReference>
<proteinExistence type="predicted"/>
<reference evidence="2 3" key="1">
    <citation type="journal article" date="2018" name="Nat. Genet.">
        <title>The Rosa genome provides new insights in the design of modern roses.</title>
        <authorList>
            <person name="Bendahmane M."/>
        </authorList>
    </citation>
    <scope>NUCLEOTIDE SEQUENCE [LARGE SCALE GENOMIC DNA]</scope>
    <source>
        <strain evidence="3">cv. Old Blush</strain>
    </source>
</reference>
<dbReference type="PANTHER" id="PTHR32278">
    <property type="entry name" value="F-BOX DOMAIN-CONTAINING PROTEIN"/>
    <property type="match status" value="1"/>
</dbReference>
<dbReference type="CDD" id="cd22162">
    <property type="entry name" value="F-box_AtSKIP3-like"/>
    <property type="match status" value="1"/>
</dbReference>
<dbReference type="EMBL" id="PDCK01000041">
    <property type="protein sequence ID" value="PRQ41760.1"/>
    <property type="molecule type" value="Genomic_DNA"/>
</dbReference>
<organism evidence="2 3">
    <name type="scientific">Rosa chinensis</name>
    <name type="common">China rose</name>
    <dbReference type="NCBI Taxonomy" id="74649"/>
    <lineage>
        <taxon>Eukaryota</taxon>
        <taxon>Viridiplantae</taxon>
        <taxon>Streptophyta</taxon>
        <taxon>Embryophyta</taxon>
        <taxon>Tracheophyta</taxon>
        <taxon>Spermatophyta</taxon>
        <taxon>Magnoliopsida</taxon>
        <taxon>eudicotyledons</taxon>
        <taxon>Gunneridae</taxon>
        <taxon>Pentapetalae</taxon>
        <taxon>rosids</taxon>
        <taxon>fabids</taxon>
        <taxon>Rosales</taxon>
        <taxon>Rosaceae</taxon>
        <taxon>Rosoideae</taxon>
        <taxon>Rosoideae incertae sedis</taxon>
        <taxon>Rosa</taxon>
    </lineage>
</organism>
<dbReference type="OrthoDB" id="1918565at2759"/>
<dbReference type="Proteomes" id="UP000238479">
    <property type="component" value="Chromosome 3"/>
</dbReference>
<dbReference type="PANTHER" id="PTHR32278:SF111">
    <property type="entry name" value="F-BOX PROTEIN PP2-B12-RELATED"/>
    <property type="match status" value="1"/>
</dbReference>
<feature type="domain" description="F-box" evidence="1">
    <location>
        <begin position="1"/>
        <end position="46"/>
    </location>
</feature>
<comment type="caution">
    <text evidence="2">The sequence shown here is derived from an EMBL/GenBank/DDBJ whole genome shotgun (WGS) entry which is preliminary data.</text>
</comment>
<dbReference type="InterPro" id="IPR025886">
    <property type="entry name" value="PP2-like"/>
</dbReference>
<dbReference type="Gramene" id="PRQ41760">
    <property type="protein sequence ID" value="PRQ41760"/>
    <property type="gene ID" value="RchiOBHm_Chr3g0450261"/>
</dbReference>
<evidence type="ECO:0000259" key="1">
    <source>
        <dbReference type="PROSITE" id="PS50181"/>
    </source>
</evidence>
<dbReference type="OMA" id="SNMWKHG"/>
<protein>
    <submittedName>
        <fullName evidence="2">Putative phloem protein</fullName>
    </submittedName>
</protein>
<dbReference type="STRING" id="74649.A0A2P6R5R1"/>
<dbReference type="AlphaFoldDB" id="A0A2P6R5R1"/>
<dbReference type="PROSITE" id="PS50181">
    <property type="entry name" value="FBOX"/>
    <property type="match status" value="1"/>
</dbReference>
<keyword evidence="3" id="KW-1185">Reference proteome</keyword>
<sequence length="252" mass="28226">MDLHQLPEGCIAKIVSLTTPEDACRLSLLCKIFKSAAESDAVWDKFLPPETPTILSQSGESGLLAASSKKELYLALCNKPVLINDGKLSFSLDKWSGKKCYMISARELGIVWGDTPQYWRWTSHPESRFPEVAELLVVCWLEIYGKLETRLLTPSTLYKAYLVFKFTRRAFGFEHVRAEVTIGLEGGEQSKQTLVFPNEGERPGWLEIELGEFFCEGGEDGLLKLHCLANEANNGRSGLVVQGIEVRPKRNN</sequence>
<dbReference type="InterPro" id="IPR001810">
    <property type="entry name" value="F-box_dom"/>
</dbReference>
<dbReference type="Pfam" id="PF14299">
    <property type="entry name" value="PP2"/>
    <property type="match status" value="1"/>
</dbReference>